<dbReference type="InterPro" id="IPR050358">
    <property type="entry name" value="RSE1/DDB1/CFT1"/>
</dbReference>
<evidence type="ECO:0000313" key="2">
    <source>
        <dbReference type="Proteomes" id="UP000007015"/>
    </source>
</evidence>
<dbReference type="AlphaFoldDB" id="A2WRW2"/>
<dbReference type="Gene3D" id="2.130.10.10">
    <property type="entry name" value="YVTN repeat-like/Quinoprotein amine dehydrogenase"/>
    <property type="match status" value="1"/>
</dbReference>
<dbReference type="HOGENOM" id="CLU_077013_1_0_1"/>
<accession>A2WRW2</accession>
<dbReference type="Proteomes" id="UP000007015">
    <property type="component" value="Chromosome 1"/>
</dbReference>
<reference evidence="1 2" key="1">
    <citation type="journal article" date="2005" name="PLoS Biol.">
        <title>The genomes of Oryza sativa: a history of duplications.</title>
        <authorList>
            <person name="Yu J."/>
            <person name="Wang J."/>
            <person name="Lin W."/>
            <person name="Li S."/>
            <person name="Li H."/>
            <person name="Zhou J."/>
            <person name="Ni P."/>
            <person name="Dong W."/>
            <person name="Hu S."/>
            <person name="Zeng C."/>
            <person name="Zhang J."/>
            <person name="Zhang Y."/>
            <person name="Li R."/>
            <person name="Xu Z."/>
            <person name="Li S."/>
            <person name="Li X."/>
            <person name="Zheng H."/>
            <person name="Cong L."/>
            <person name="Lin L."/>
            <person name="Yin J."/>
            <person name="Geng J."/>
            <person name="Li G."/>
            <person name="Shi J."/>
            <person name="Liu J."/>
            <person name="Lv H."/>
            <person name="Li J."/>
            <person name="Wang J."/>
            <person name="Deng Y."/>
            <person name="Ran L."/>
            <person name="Shi X."/>
            <person name="Wang X."/>
            <person name="Wu Q."/>
            <person name="Li C."/>
            <person name="Ren X."/>
            <person name="Wang J."/>
            <person name="Wang X."/>
            <person name="Li D."/>
            <person name="Liu D."/>
            <person name="Zhang X."/>
            <person name="Ji Z."/>
            <person name="Zhao W."/>
            <person name="Sun Y."/>
            <person name="Zhang Z."/>
            <person name="Bao J."/>
            <person name="Han Y."/>
            <person name="Dong L."/>
            <person name="Ji J."/>
            <person name="Chen P."/>
            <person name="Wu S."/>
            <person name="Liu J."/>
            <person name="Xiao Y."/>
            <person name="Bu D."/>
            <person name="Tan J."/>
            <person name="Yang L."/>
            <person name="Ye C."/>
            <person name="Zhang J."/>
            <person name="Xu J."/>
            <person name="Zhou Y."/>
            <person name="Yu Y."/>
            <person name="Zhang B."/>
            <person name="Zhuang S."/>
            <person name="Wei H."/>
            <person name="Liu B."/>
            <person name="Lei M."/>
            <person name="Yu H."/>
            <person name="Li Y."/>
            <person name="Xu H."/>
            <person name="Wei S."/>
            <person name="He X."/>
            <person name="Fang L."/>
            <person name="Zhang Z."/>
            <person name="Zhang Y."/>
            <person name="Huang X."/>
            <person name="Su Z."/>
            <person name="Tong W."/>
            <person name="Li J."/>
            <person name="Tong Z."/>
            <person name="Li S."/>
            <person name="Ye J."/>
            <person name="Wang L."/>
            <person name="Fang L."/>
            <person name="Lei T."/>
            <person name="Chen C."/>
            <person name="Chen H."/>
            <person name="Xu Z."/>
            <person name="Li H."/>
            <person name="Huang H."/>
            <person name="Zhang F."/>
            <person name="Xu H."/>
            <person name="Li N."/>
            <person name="Zhao C."/>
            <person name="Li S."/>
            <person name="Dong L."/>
            <person name="Huang Y."/>
            <person name="Li L."/>
            <person name="Xi Y."/>
            <person name="Qi Q."/>
            <person name="Li W."/>
            <person name="Zhang B."/>
            <person name="Hu W."/>
            <person name="Zhang Y."/>
            <person name="Tian X."/>
            <person name="Jiao Y."/>
            <person name="Liang X."/>
            <person name="Jin J."/>
            <person name="Gao L."/>
            <person name="Zheng W."/>
            <person name="Hao B."/>
            <person name="Liu S."/>
            <person name="Wang W."/>
            <person name="Yuan L."/>
            <person name="Cao M."/>
            <person name="McDermott J."/>
            <person name="Samudrala R."/>
            <person name="Wang J."/>
            <person name="Wong G.K."/>
            <person name="Yang H."/>
        </authorList>
    </citation>
    <scope>NUCLEOTIDE SEQUENCE [LARGE SCALE GENOMIC DNA]</scope>
    <source>
        <strain evidence="2">cv. 93-11</strain>
    </source>
</reference>
<proteinExistence type="predicted"/>
<organism evidence="1 2">
    <name type="scientific">Oryza sativa subsp. indica</name>
    <name type="common">Rice</name>
    <dbReference type="NCBI Taxonomy" id="39946"/>
    <lineage>
        <taxon>Eukaryota</taxon>
        <taxon>Viridiplantae</taxon>
        <taxon>Streptophyta</taxon>
        <taxon>Embryophyta</taxon>
        <taxon>Tracheophyta</taxon>
        <taxon>Spermatophyta</taxon>
        <taxon>Magnoliopsida</taxon>
        <taxon>Liliopsida</taxon>
        <taxon>Poales</taxon>
        <taxon>Poaceae</taxon>
        <taxon>BOP clade</taxon>
        <taxon>Oryzoideae</taxon>
        <taxon>Oryzeae</taxon>
        <taxon>Oryzinae</taxon>
        <taxon>Oryza</taxon>
        <taxon>Oryza sativa</taxon>
    </lineage>
</organism>
<dbReference type="Gramene" id="BGIOSGA003856-TA">
    <property type="protein sequence ID" value="BGIOSGA003856-PA"/>
    <property type="gene ID" value="BGIOSGA003856"/>
</dbReference>
<dbReference type="EMBL" id="CM000126">
    <property type="protein sequence ID" value="EAY74708.1"/>
    <property type="molecule type" value="Genomic_DNA"/>
</dbReference>
<keyword evidence="2" id="KW-1185">Reference proteome</keyword>
<protein>
    <submittedName>
        <fullName evidence="1">Uncharacterized protein</fullName>
    </submittedName>
</protein>
<name>A2WRW2_ORYSI</name>
<sequence length="314" mass="34159">MAGDPAAAAAAVGAMRPWNYVVTAHKLTVVARSCVGNFTAPDHLDLSKFTRIEIGVSAYSSGSSGNLPVLRSEYLLTHQGLQPMLDAPVYGRIATIELFRPCVLASIKFSPDSRAKSSCKFVNAFVYLNQENRYVICRSGRDASDHIGRPTNKGQTDELSRDYNITWMTAVEMLDDYVYIGADNCYNLFTVLKRRVGRLLVIGQYHLGDLPHHPCPCPPSFCRTALPPDPLVPAATTGKEARHRRRFVAAGEMGDQQRDDHLRLRVGATGQVAEVEREHRRGGVVPPAAGKLGELAGDLACPVAAAAPVLAEHQ</sequence>
<dbReference type="PANTHER" id="PTHR10644">
    <property type="entry name" value="DNA REPAIR/RNA PROCESSING CPSF FAMILY"/>
    <property type="match status" value="1"/>
</dbReference>
<dbReference type="STRING" id="39946.A2WRW2"/>
<evidence type="ECO:0000313" key="1">
    <source>
        <dbReference type="EMBL" id="EAY74708.1"/>
    </source>
</evidence>
<dbReference type="InterPro" id="IPR015943">
    <property type="entry name" value="WD40/YVTN_repeat-like_dom_sf"/>
</dbReference>
<gene>
    <name evidence="1" type="ORF">OsI_02601</name>
</gene>